<dbReference type="RefSeq" id="WP_229952025.1">
    <property type="nucleotide sequence ID" value="NZ_CP104263.1"/>
</dbReference>
<organism evidence="2 3">
    <name type="scientific">Arthrobacter jinronghuae</name>
    <dbReference type="NCBI Taxonomy" id="2964609"/>
    <lineage>
        <taxon>Bacteria</taxon>
        <taxon>Bacillati</taxon>
        <taxon>Actinomycetota</taxon>
        <taxon>Actinomycetes</taxon>
        <taxon>Micrococcales</taxon>
        <taxon>Micrococcaceae</taxon>
        <taxon>Arthrobacter</taxon>
    </lineage>
</organism>
<proteinExistence type="predicted"/>
<dbReference type="EMBL" id="JANFLP010000008">
    <property type="protein sequence ID" value="MCQ1950068.1"/>
    <property type="molecule type" value="Genomic_DNA"/>
</dbReference>
<accession>A0ABT1NQT8</accession>
<keyword evidence="3" id="KW-1185">Reference proteome</keyword>
<dbReference type="InterPro" id="IPR031493">
    <property type="entry name" value="Zinc_ribbon_15"/>
</dbReference>
<reference evidence="2 3" key="1">
    <citation type="submission" date="2022-07" db="EMBL/GenBank/DDBJ databases">
        <title>Novel species in genus Arthrobacter.</title>
        <authorList>
            <person name="Liu Y."/>
        </authorList>
    </citation>
    <scope>NUCLEOTIDE SEQUENCE [LARGE SCALE GENOMIC DNA]</scope>
    <source>
        <strain evidence="3">zg-Y859</strain>
    </source>
</reference>
<evidence type="ECO:0000313" key="3">
    <source>
        <dbReference type="Proteomes" id="UP001206924"/>
    </source>
</evidence>
<sequence>MFVLIGFKTVLSSLFSRPATCQYCGVYAEQYVEERANRLTLFFIPVLTTSRRYAFTCSNCGRSTGINKSQKNALQRG</sequence>
<name>A0ABT1NQT8_9MICC</name>
<gene>
    <name evidence="2" type="ORF">NNX28_09025</name>
</gene>
<evidence type="ECO:0000313" key="2">
    <source>
        <dbReference type="EMBL" id="MCQ1950068.1"/>
    </source>
</evidence>
<comment type="caution">
    <text evidence="2">The sequence shown here is derived from an EMBL/GenBank/DDBJ whole genome shotgun (WGS) entry which is preliminary data.</text>
</comment>
<evidence type="ECO:0000259" key="1">
    <source>
        <dbReference type="Pfam" id="PF17032"/>
    </source>
</evidence>
<feature type="domain" description="Zinc-ribbon 15" evidence="1">
    <location>
        <begin position="20"/>
        <end position="68"/>
    </location>
</feature>
<protein>
    <submittedName>
        <fullName evidence="2">Zinc ribbon domain-containing protein</fullName>
    </submittedName>
</protein>
<dbReference type="Proteomes" id="UP001206924">
    <property type="component" value="Unassembled WGS sequence"/>
</dbReference>
<dbReference type="Pfam" id="PF17032">
    <property type="entry name" value="Zn_ribbon_15"/>
    <property type="match status" value="1"/>
</dbReference>